<proteinExistence type="predicted"/>
<reference evidence="2 3" key="1">
    <citation type="journal article" date="2018" name="New Phytol.">
        <title>Phylogenomics of Endogonaceae and evolution of mycorrhizas within Mucoromycota.</title>
        <authorList>
            <person name="Chang Y."/>
            <person name="Desiro A."/>
            <person name="Na H."/>
            <person name="Sandor L."/>
            <person name="Lipzen A."/>
            <person name="Clum A."/>
            <person name="Barry K."/>
            <person name="Grigoriev I.V."/>
            <person name="Martin F.M."/>
            <person name="Stajich J.E."/>
            <person name="Smith M.E."/>
            <person name="Bonito G."/>
            <person name="Spatafora J.W."/>
        </authorList>
    </citation>
    <scope>NUCLEOTIDE SEQUENCE [LARGE SCALE GENOMIC DNA]</scope>
    <source>
        <strain evidence="2 3">AD002</strain>
    </source>
</reference>
<feature type="compositionally biased region" description="Gly residues" evidence="1">
    <location>
        <begin position="38"/>
        <end position="51"/>
    </location>
</feature>
<dbReference type="Proteomes" id="UP000274822">
    <property type="component" value="Unassembled WGS sequence"/>
</dbReference>
<evidence type="ECO:0000256" key="1">
    <source>
        <dbReference type="SAM" id="MobiDB-lite"/>
    </source>
</evidence>
<evidence type="ECO:0000313" key="2">
    <source>
        <dbReference type="EMBL" id="RUS29335.1"/>
    </source>
</evidence>
<evidence type="ECO:0000313" key="3">
    <source>
        <dbReference type="Proteomes" id="UP000274822"/>
    </source>
</evidence>
<keyword evidence="3" id="KW-1185">Reference proteome</keyword>
<feature type="region of interest" description="Disordered" evidence="1">
    <location>
        <begin position="14"/>
        <end position="60"/>
    </location>
</feature>
<organism evidence="2 3">
    <name type="scientific">Jimgerdemannia flammicorona</name>
    <dbReference type="NCBI Taxonomy" id="994334"/>
    <lineage>
        <taxon>Eukaryota</taxon>
        <taxon>Fungi</taxon>
        <taxon>Fungi incertae sedis</taxon>
        <taxon>Mucoromycota</taxon>
        <taxon>Mucoromycotina</taxon>
        <taxon>Endogonomycetes</taxon>
        <taxon>Endogonales</taxon>
        <taxon>Endogonaceae</taxon>
        <taxon>Jimgerdemannia</taxon>
    </lineage>
</organism>
<comment type="caution">
    <text evidence="2">The sequence shown here is derived from an EMBL/GenBank/DDBJ whole genome shotgun (WGS) entry which is preliminary data.</text>
</comment>
<name>A0A433QHR1_9FUNG</name>
<gene>
    <name evidence="2" type="ORF">BC938DRAFT_480782</name>
</gene>
<accession>A0A433QHR1</accession>
<dbReference type="EMBL" id="RBNJ01005291">
    <property type="protein sequence ID" value="RUS29335.1"/>
    <property type="molecule type" value="Genomic_DNA"/>
</dbReference>
<sequence length="60" mass="6394">MTRNCTTIRWSSGMRGLRPTRRSPCTRINGSRSAAGLGNVGGVGSCSYGGEGRGREKETF</sequence>
<dbReference type="AlphaFoldDB" id="A0A433QHR1"/>
<protein>
    <submittedName>
        <fullName evidence="2">Uncharacterized protein</fullName>
    </submittedName>
</protein>